<dbReference type="PANTHER" id="PTHR46470:SF2">
    <property type="entry name" value="GLYCERALDEHYDE 3-PHOSPHATE PHOSPHATASE"/>
    <property type="match status" value="1"/>
</dbReference>
<dbReference type="Gene3D" id="3.40.50.1000">
    <property type="entry name" value="HAD superfamily/HAD-like"/>
    <property type="match status" value="1"/>
</dbReference>
<dbReference type="Proteomes" id="UP001597541">
    <property type="component" value="Unassembled WGS sequence"/>
</dbReference>
<organism evidence="5 6">
    <name type="scientific">Paenibacillus gansuensis</name>
    <dbReference type="NCBI Taxonomy" id="306542"/>
    <lineage>
        <taxon>Bacteria</taxon>
        <taxon>Bacillati</taxon>
        <taxon>Bacillota</taxon>
        <taxon>Bacilli</taxon>
        <taxon>Bacillales</taxon>
        <taxon>Paenibacillaceae</taxon>
        <taxon>Paenibacillus</taxon>
    </lineage>
</organism>
<dbReference type="RefSeq" id="WP_377603054.1">
    <property type="nucleotide sequence ID" value="NZ_JBHUME010000007.1"/>
</dbReference>
<evidence type="ECO:0000313" key="5">
    <source>
        <dbReference type="EMBL" id="MFD2613118.1"/>
    </source>
</evidence>
<dbReference type="Gene3D" id="1.20.120.710">
    <property type="entry name" value="Haloacid dehalogenase hydrolase-like domain"/>
    <property type="match status" value="1"/>
</dbReference>
<evidence type="ECO:0000313" key="6">
    <source>
        <dbReference type="Proteomes" id="UP001597541"/>
    </source>
</evidence>
<evidence type="ECO:0000256" key="3">
    <source>
        <dbReference type="ARBA" id="ARBA00022801"/>
    </source>
</evidence>
<accession>A0ABW5PD90</accession>
<reference evidence="6" key="1">
    <citation type="journal article" date="2019" name="Int. J. Syst. Evol. Microbiol.">
        <title>The Global Catalogue of Microorganisms (GCM) 10K type strain sequencing project: providing services to taxonomists for standard genome sequencing and annotation.</title>
        <authorList>
            <consortium name="The Broad Institute Genomics Platform"/>
            <consortium name="The Broad Institute Genome Sequencing Center for Infectious Disease"/>
            <person name="Wu L."/>
            <person name="Ma J."/>
        </authorList>
    </citation>
    <scope>NUCLEOTIDE SEQUENCE [LARGE SCALE GENOMIC DNA]</scope>
    <source>
        <strain evidence="6">KCTC 3950</strain>
    </source>
</reference>
<proteinExistence type="predicted"/>
<protein>
    <submittedName>
        <fullName evidence="5">HAD family hydrolase</fullName>
        <ecNumber evidence="5">3.1.3.-</ecNumber>
    </submittedName>
</protein>
<evidence type="ECO:0000256" key="2">
    <source>
        <dbReference type="ARBA" id="ARBA00022723"/>
    </source>
</evidence>
<gene>
    <name evidence="5" type="ORF">ACFSUF_11850</name>
</gene>
<dbReference type="EMBL" id="JBHUME010000007">
    <property type="protein sequence ID" value="MFD2613118.1"/>
    <property type="molecule type" value="Genomic_DNA"/>
</dbReference>
<comment type="caution">
    <text evidence="5">The sequence shown here is derived from an EMBL/GenBank/DDBJ whole genome shotgun (WGS) entry which is preliminary data.</text>
</comment>
<dbReference type="PANTHER" id="PTHR46470">
    <property type="entry name" value="N-ACYLNEURAMINATE-9-PHOSPHATASE"/>
    <property type="match status" value="1"/>
</dbReference>
<dbReference type="InterPro" id="IPR023214">
    <property type="entry name" value="HAD_sf"/>
</dbReference>
<comment type="cofactor">
    <cofactor evidence="1">
        <name>Mg(2+)</name>
        <dbReference type="ChEBI" id="CHEBI:18420"/>
    </cofactor>
</comment>
<dbReference type="InterPro" id="IPR041492">
    <property type="entry name" value="HAD_2"/>
</dbReference>
<dbReference type="NCBIfam" id="TIGR01509">
    <property type="entry name" value="HAD-SF-IA-v3"/>
    <property type="match status" value="1"/>
</dbReference>
<dbReference type="SFLD" id="SFLDS00003">
    <property type="entry name" value="Haloacid_Dehalogenase"/>
    <property type="match status" value="1"/>
</dbReference>
<dbReference type="Pfam" id="PF13419">
    <property type="entry name" value="HAD_2"/>
    <property type="match status" value="1"/>
</dbReference>
<dbReference type="InterPro" id="IPR051400">
    <property type="entry name" value="HAD-like_hydrolase"/>
</dbReference>
<dbReference type="InterPro" id="IPR036412">
    <property type="entry name" value="HAD-like_sf"/>
</dbReference>
<evidence type="ECO:0000256" key="1">
    <source>
        <dbReference type="ARBA" id="ARBA00001946"/>
    </source>
</evidence>
<keyword evidence="4" id="KW-0460">Magnesium</keyword>
<dbReference type="EC" id="3.1.3.-" evidence="5"/>
<dbReference type="PRINTS" id="PR00413">
    <property type="entry name" value="HADHALOGNASE"/>
</dbReference>
<dbReference type="GO" id="GO:0016787">
    <property type="term" value="F:hydrolase activity"/>
    <property type="evidence" value="ECO:0007669"/>
    <property type="project" value="UniProtKB-KW"/>
</dbReference>
<keyword evidence="2" id="KW-0479">Metal-binding</keyword>
<name>A0ABW5PD90_9BACL</name>
<dbReference type="NCBIfam" id="TIGR01549">
    <property type="entry name" value="HAD-SF-IA-v1"/>
    <property type="match status" value="1"/>
</dbReference>
<dbReference type="SUPFAM" id="SSF56784">
    <property type="entry name" value="HAD-like"/>
    <property type="match status" value="1"/>
</dbReference>
<keyword evidence="6" id="KW-1185">Reference proteome</keyword>
<keyword evidence="3 5" id="KW-0378">Hydrolase</keyword>
<dbReference type="InterPro" id="IPR006439">
    <property type="entry name" value="HAD-SF_hydro_IA"/>
</dbReference>
<dbReference type="SFLD" id="SFLDG01129">
    <property type="entry name" value="C1.5:_HAD__Beta-PGM__Phosphata"/>
    <property type="match status" value="1"/>
</dbReference>
<sequence>MINPWKALLFDLDNTLLDRTLTFSKFTDKLLDTFATALTTDEKNRWSSLIIELDNDGYKNKKELFHDILPLLPWKDKLAADQLWDFYTREYPANAELMQGTRKLLDYCKGKYSLGLITNGLTEIQYGKIDILGIRGYFDVILVSEQAGVKKPDRTIFEMALMKLNMKPTESLYVGDHPKNDIEGAASAGMKSIWMKRNQPWPESVTVKPIHTVSSVHELLSYLKEQTNENSADPV</sequence>
<evidence type="ECO:0000256" key="4">
    <source>
        <dbReference type="ARBA" id="ARBA00022842"/>
    </source>
</evidence>